<organism evidence="3 4">
    <name type="scientific">Bugula neritina</name>
    <name type="common">Brown bryozoan</name>
    <name type="synonym">Sertularia neritina</name>
    <dbReference type="NCBI Taxonomy" id="10212"/>
    <lineage>
        <taxon>Eukaryota</taxon>
        <taxon>Metazoa</taxon>
        <taxon>Spiralia</taxon>
        <taxon>Lophotrochozoa</taxon>
        <taxon>Bryozoa</taxon>
        <taxon>Gymnolaemata</taxon>
        <taxon>Cheilostomatida</taxon>
        <taxon>Flustrina</taxon>
        <taxon>Buguloidea</taxon>
        <taxon>Bugulidae</taxon>
        <taxon>Bugula</taxon>
    </lineage>
</organism>
<dbReference type="Gene3D" id="4.10.460.10">
    <property type="entry name" value="Inositol Polyphosphate 1-phosphatase, domain 1"/>
    <property type="match status" value="1"/>
</dbReference>
<accession>A0A7J7IRS9</accession>
<feature type="binding site" evidence="2">
    <location>
        <position position="170"/>
    </location>
    <ligand>
        <name>Mg(2+)</name>
        <dbReference type="ChEBI" id="CHEBI:18420"/>
        <label>1</label>
        <note>catalytic</note>
    </ligand>
</feature>
<dbReference type="EMBL" id="VXIV02003517">
    <property type="protein sequence ID" value="KAF6016535.1"/>
    <property type="molecule type" value="Genomic_DNA"/>
</dbReference>
<keyword evidence="2" id="KW-0460">Magnesium</keyword>
<comment type="caution">
    <text evidence="3">The sequence shown here is derived from an EMBL/GenBank/DDBJ whole genome shotgun (WGS) entry which is preliminary data.</text>
</comment>
<gene>
    <name evidence="3" type="ORF">EB796_025158</name>
</gene>
<feature type="binding site" evidence="2">
    <location>
        <position position="87"/>
    </location>
    <ligand>
        <name>Mg(2+)</name>
        <dbReference type="ChEBI" id="CHEBI:18420"/>
        <label>1</label>
        <note>catalytic</note>
    </ligand>
</feature>
<dbReference type="Gene3D" id="3.40.190.80">
    <property type="match status" value="1"/>
</dbReference>
<comment type="cofactor">
    <cofactor evidence="2">
        <name>Mg(2+)</name>
        <dbReference type="ChEBI" id="CHEBI:18420"/>
    </cofactor>
</comment>
<keyword evidence="4" id="KW-1185">Reference proteome</keyword>
<proteinExistence type="inferred from homology"/>
<dbReference type="PANTHER" id="PTHR43028">
    <property type="entry name" value="3'(2'),5'-BISPHOSPHATE NUCLEOTIDASE 1"/>
    <property type="match status" value="1"/>
</dbReference>
<reference evidence="3" key="1">
    <citation type="submission" date="2020-06" db="EMBL/GenBank/DDBJ databases">
        <title>Draft genome of Bugula neritina, a colonial animal packing powerful symbionts and potential medicines.</title>
        <authorList>
            <person name="Rayko M."/>
        </authorList>
    </citation>
    <scope>NUCLEOTIDE SEQUENCE [LARGE SCALE GENOMIC DNA]</scope>
    <source>
        <strain evidence="3">Kwan_BN1</strain>
    </source>
</reference>
<feature type="binding site" evidence="2">
    <location>
        <position position="319"/>
    </location>
    <ligand>
        <name>Mg(2+)</name>
        <dbReference type="ChEBI" id="CHEBI:18420"/>
        <label>1</label>
        <note>catalytic</note>
    </ligand>
</feature>
<evidence type="ECO:0000256" key="2">
    <source>
        <dbReference type="PIRSR" id="PIRSR600760-2"/>
    </source>
</evidence>
<dbReference type="GO" id="GO:0004441">
    <property type="term" value="F:inositol-1,4-bisphosphate 1-phosphatase activity"/>
    <property type="evidence" value="ECO:0007669"/>
    <property type="project" value="TreeGrafter"/>
</dbReference>
<dbReference type="OrthoDB" id="9977309at2759"/>
<dbReference type="Pfam" id="PF00459">
    <property type="entry name" value="Inositol_P"/>
    <property type="match status" value="1"/>
</dbReference>
<keyword evidence="2" id="KW-0479">Metal-binding</keyword>
<evidence type="ECO:0000256" key="1">
    <source>
        <dbReference type="ARBA" id="ARBA00009759"/>
    </source>
</evidence>
<feature type="binding site" evidence="2">
    <location>
        <position position="168"/>
    </location>
    <ligand>
        <name>Mg(2+)</name>
        <dbReference type="ChEBI" id="CHEBI:18420"/>
        <label>1</label>
        <note>catalytic</note>
    </ligand>
</feature>
<dbReference type="GO" id="GO:0046872">
    <property type="term" value="F:metal ion binding"/>
    <property type="evidence" value="ECO:0007669"/>
    <property type="project" value="UniProtKB-KW"/>
</dbReference>
<protein>
    <recommendedName>
        <fullName evidence="5">INPP1</fullName>
    </recommendedName>
</protein>
<feature type="binding site" evidence="2">
    <location>
        <position position="171"/>
    </location>
    <ligand>
        <name>Mg(2+)</name>
        <dbReference type="ChEBI" id="CHEBI:18420"/>
        <label>1</label>
        <note>catalytic</note>
    </ligand>
</feature>
<sequence length="401" mass="44152">MVSVKGFLEGLIIASEKASRITRIIRAAYWTGGSDSQPIHQRIATEEKVDRKDGSSDFKTLADVLCQTVIDYELRKLFPDIRDIHGEENCSFQSCGDEEVQVKLTGNTEDTKVMLSKALSDPLVVDSISSLIHSNLELPPHIVDGISTHSTELENLSVDFSNIGVWIDPIDATKEYVNAKKSVVVDGLSHRGLGCCTVILGSYNLTTGQPFVGVVSYPFNLYTCDSGNFSQAETAIHWGCYHPESSLSIVSENCIRAPSSASEMRLVLSGGEKMPFVMDNPLFERMSPKGAGNKMLAVAKGKADLYVITLESNVVFLWDTCAGHSILKAQGGGILNYRSIFEALQSYQGCLKDFPYSEFEIKYTGSHDPLSDGIIAYSDIKHVVAFFSNMLKYFNRTDDFT</sequence>
<dbReference type="Gene3D" id="3.30.540.10">
    <property type="entry name" value="Fructose-1,6-Bisphosphatase, subunit A, domain 1"/>
    <property type="match status" value="1"/>
</dbReference>
<dbReference type="Proteomes" id="UP000593567">
    <property type="component" value="Unassembled WGS sequence"/>
</dbReference>
<evidence type="ECO:0000313" key="4">
    <source>
        <dbReference type="Proteomes" id="UP000593567"/>
    </source>
</evidence>
<name>A0A7J7IRS9_BUGNE</name>
<comment type="similarity">
    <text evidence="1">Belongs to the inositol monophosphatase superfamily.</text>
</comment>
<dbReference type="SUPFAM" id="SSF56655">
    <property type="entry name" value="Carbohydrate phosphatase"/>
    <property type="match status" value="1"/>
</dbReference>
<dbReference type="PANTHER" id="PTHR43028:SF3">
    <property type="entry name" value="INOSITOL POLYPHOSPHATE 1-PHOSPHATASE"/>
    <property type="match status" value="1"/>
</dbReference>
<evidence type="ECO:0000313" key="3">
    <source>
        <dbReference type="EMBL" id="KAF6016535.1"/>
    </source>
</evidence>
<dbReference type="AlphaFoldDB" id="A0A7J7IRS9"/>
<evidence type="ECO:0008006" key="5">
    <source>
        <dbReference type="Google" id="ProtNLM"/>
    </source>
</evidence>
<dbReference type="InterPro" id="IPR050725">
    <property type="entry name" value="CysQ/Inositol_MonoPase"/>
</dbReference>
<dbReference type="InterPro" id="IPR000760">
    <property type="entry name" value="Inositol_monophosphatase-like"/>
</dbReference>
<dbReference type="InterPro" id="IPR044897">
    <property type="entry name" value="INPP1_dom_1"/>
</dbReference>